<dbReference type="VEuPathDB" id="MicrosporidiaDB:CWI39_0232p0010"/>
<dbReference type="Proteomes" id="UP000291404">
    <property type="component" value="Unassembled WGS sequence"/>
</dbReference>
<proteinExistence type="predicted"/>
<protein>
    <submittedName>
        <fullName evidence="1">Uncharacterized protein</fullName>
    </submittedName>
</protein>
<organism evidence="1 2">
    <name type="scientific">Hamiltosporidium magnivora</name>
    <dbReference type="NCBI Taxonomy" id="148818"/>
    <lineage>
        <taxon>Eukaryota</taxon>
        <taxon>Fungi</taxon>
        <taxon>Fungi incertae sedis</taxon>
        <taxon>Microsporidia</taxon>
        <taxon>Dubosqiidae</taxon>
        <taxon>Hamiltosporidium</taxon>
    </lineage>
</organism>
<dbReference type="AlphaFoldDB" id="A0A4Q9KTQ4"/>
<name>A0A4Q9KTQ4_9MICR</name>
<evidence type="ECO:0000313" key="1">
    <source>
        <dbReference type="EMBL" id="TBT97339.1"/>
    </source>
</evidence>
<gene>
    <name evidence="1" type="ORF">CWI36_2978p0010</name>
</gene>
<dbReference type="EMBL" id="PITI01002978">
    <property type="protein sequence ID" value="TBT97339.1"/>
    <property type="molecule type" value="Genomic_DNA"/>
</dbReference>
<reference evidence="1 2" key="1">
    <citation type="submission" date="2017-12" db="EMBL/GenBank/DDBJ databases">
        <authorList>
            <person name="Pombert J.-F."/>
            <person name="Haag K.L."/>
            <person name="Ebert D."/>
        </authorList>
    </citation>
    <scope>NUCLEOTIDE SEQUENCE [LARGE SCALE GENOMIC DNA]</scope>
    <source>
        <strain evidence="1">BE-OM-2</strain>
    </source>
</reference>
<accession>A0A4Q9KTQ4</accession>
<sequence>MSNSSANREKCQLEKINENTNNDTSEFLLEELLDYLFETYYIYIKSIIQIQSIEIDGSNDKASEIMSILSCNAHQKLVIFRKIASLNLALTYYYDFNKNHNTESLFSSLDDIPLAFFERETVLNELMLKICRKATEESKYNLIDIFNSFIVTNVKNMQSDYSKIKNLCQP</sequence>
<comment type="caution">
    <text evidence="1">The sequence shown here is derived from an EMBL/GenBank/DDBJ whole genome shotgun (WGS) entry which is preliminary data.</text>
</comment>
<keyword evidence="2" id="KW-1185">Reference proteome</keyword>
<dbReference type="VEuPathDB" id="MicrosporidiaDB:CWI36_2978p0010"/>
<evidence type="ECO:0000313" key="2">
    <source>
        <dbReference type="Proteomes" id="UP000291404"/>
    </source>
</evidence>